<name>A0A656HDW2_THINJ</name>
<dbReference type="Proteomes" id="UP000005317">
    <property type="component" value="Unassembled WGS sequence"/>
</dbReference>
<evidence type="ECO:0000313" key="2">
    <source>
        <dbReference type="Proteomes" id="UP000005317"/>
    </source>
</evidence>
<organism evidence="1 2">
    <name type="scientific">Thiothrix nivea (strain ATCC 35100 / DSM 5205 / JP2)</name>
    <dbReference type="NCBI Taxonomy" id="870187"/>
    <lineage>
        <taxon>Bacteria</taxon>
        <taxon>Pseudomonadati</taxon>
        <taxon>Pseudomonadota</taxon>
        <taxon>Gammaproteobacteria</taxon>
        <taxon>Thiotrichales</taxon>
        <taxon>Thiotrichaceae</taxon>
        <taxon>Thiothrix</taxon>
    </lineage>
</organism>
<keyword evidence="2" id="KW-1185">Reference proteome</keyword>
<reference evidence="2" key="1">
    <citation type="journal article" date="2011" name="Stand. Genomic Sci.">
        <title>Genome sequence of the filamentous, gliding Thiothrix nivea neotype strain (JP2(T)).</title>
        <authorList>
            <person name="Lapidus A."/>
            <person name="Nolan M."/>
            <person name="Lucas S."/>
            <person name="Glavina Del Rio T."/>
            <person name="Tice H."/>
            <person name="Cheng J.F."/>
            <person name="Tapia R."/>
            <person name="Han C."/>
            <person name="Goodwin L."/>
            <person name="Pitluck S."/>
            <person name="Liolios K."/>
            <person name="Pagani I."/>
            <person name="Ivanova N."/>
            <person name="Huntemann M."/>
            <person name="Mavromatis K."/>
            <person name="Mikhailova N."/>
            <person name="Pati A."/>
            <person name="Chen A."/>
            <person name="Palaniappan K."/>
            <person name="Land M."/>
            <person name="Brambilla E.M."/>
            <person name="Rohde M."/>
            <person name="Abt B."/>
            <person name="Verbarg S."/>
            <person name="Goker M."/>
            <person name="Bristow J."/>
            <person name="Eisen J.A."/>
            <person name="Markowitz V."/>
            <person name="Hugenholtz P."/>
            <person name="Kyrpides N.C."/>
            <person name="Klenk H.P."/>
            <person name="Woyke T."/>
        </authorList>
    </citation>
    <scope>NUCLEOTIDE SEQUENCE [LARGE SCALE GENOMIC DNA]</scope>
    <source>
        <strain evidence="2">ATCC 35100 / DSM 5205 / JP2</strain>
    </source>
</reference>
<dbReference type="AlphaFoldDB" id="A0A656HDW2"/>
<accession>A0A656HDW2</accession>
<proteinExistence type="predicted"/>
<protein>
    <submittedName>
        <fullName evidence="1">Uncharacterized protein</fullName>
    </submittedName>
</protein>
<evidence type="ECO:0000313" key="1">
    <source>
        <dbReference type="EMBL" id="EIJ35088.1"/>
    </source>
</evidence>
<sequence>MLEMAGNKLDESAEIRAKTANTVWDKLTESAKTYAKTAIKPCLAPHRDDCGYQ</sequence>
<dbReference type="EMBL" id="JH651384">
    <property type="protein sequence ID" value="EIJ35088.1"/>
    <property type="molecule type" value="Genomic_DNA"/>
</dbReference>
<gene>
    <name evidence="1" type="ORF">Thini_2545</name>
</gene>